<name>A0A1P9WZF9_9BACT</name>
<dbReference type="Proteomes" id="UP000187941">
    <property type="component" value="Chromosome"/>
</dbReference>
<evidence type="ECO:0000256" key="1">
    <source>
        <dbReference type="ARBA" id="ARBA00022801"/>
    </source>
</evidence>
<dbReference type="GO" id="GO:0016787">
    <property type="term" value="F:hydrolase activity"/>
    <property type="evidence" value="ECO:0007669"/>
    <property type="project" value="UniProtKB-KW"/>
</dbReference>
<evidence type="ECO:0000313" key="3">
    <source>
        <dbReference type="EMBL" id="AQG80718.1"/>
    </source>
</evidence>
<dbReference type="AlphaFoldDB" id="A0A1P9WZF9"/>
<evidence type="ECO:0000259" key="2">
    <source>
        <dbReference type="Pfam" id="PF00144"/>
    </source>
</evidence>
<reference evidence="3 4" key="1">
    <citation type="submission" date="2016-01" db="EMBL/GenBank/DDBJ databases">
        <authorList>
            <person name="Oliw E.H."/>
        </authorList>
    </citation>
    <scope>NUCLEOTIDE SEQUENCE [LARGE SCALE GENOMIC DNA]</scope>
    <source>
        <strain evidence="3 4">DY10</strain>
    </source>
</reference>
<dbReference type="InterPro" id="IPR012338">
    <property type="entry name" value="Beta-lactam/transpept-like"/>
</dbReference>
<accession>A0A1P9WZF9</accession>
<protein>
    <recommendedName>
        <fullName evidence="2">Beta-lactamase-related domain-containing protein</fullName>
    </recommendedName>
</protein>
<dbReference type="Gene3D" id="3.40.710.10">
    <property type="entry name" value="DD-peptidase/beta-lactamase superfamily"/>
    <property type="match status" value="1"/>
</dbReference>
<dbReference type="RefSeq" id="WP_198045020.1">
    <property type="nucleotide sequence ID" value="NZ_CP014263.1"/>
</dbReference>
<sequence length="363" mass="40622">MTLNACAPGRSLPHGKQEPRLQALVEGELSESVPGVLLHVDYPDKRFFWSGAAGVSDRESKQKLQADQPFRIASVTKTFVASAILRLWEDQKLALDDPIIRFIAPAHVALLRQGGYAVEQITIRHLLTHSSGLFDHTNTKTYLPNVLKNPTHRWTRTEQITEAVTGGKPVGQPGERFSYSDTGYILLGEIIETITQKSLNDALRDLLSFKRLGLIHTAFENTSGRAGQPQNRLHQYIDGTDTYRFDPSIDLYGGGGLLSTTADLTRFYQALFSHRVFRQRATLDTMLMKRDYATEAKMDYRMGIYATKINGLDAFTHAGYWGTQVVYIPTLKLAMATNYSQFWAQRGNAPILANALTELQNGQ</sequence>
<dbReference type="InterPro" id="IPR050789">
    <property type="entry name" value="Diverse_Enzym_Activities"/>
</dbReference>
<organism evidence="3 4">
    <name type="scientific">Spirosoma montaniterrae</name>
    <dbReference type="NCBI Taxonomy" id="1178516"/>
    <lineage>
        <taxon>Bacteria</taxon>
        <taxon>Pseudomonadati</taxon>
        <taxon>Bacteroidota</taxon>
        <taxon>Cytophagia</taxon>
        <taxon>Cytophagales</taxon>
        <taxon>Cytophagaceae</taxon>
        <taxon>Spirosoma</taxon>
    </lineage>
</organism>
<dbReference type="InterPro" id="IPR001466">
    <property type="entry name" value="Beta-lactam-related"/>
</dbReference>
<dbReference type="EMBL" id="CP014263">
    <property type="protein sequence ID" value="AQG80718.1"/>
    <property type="molecule type" value="Genomic_DNA"/>
</dbReference>
<keyword evidence="1" id="KW-0378">Hydrolase</keyword>
<dbReference type="PANTHER" id="PTHR43283">
    <property type="entry name" value="BETA-LACTAMASE-RELATED"/>
    <property type="match status" value="1"/>
</dbReference>
<keyword evidence="4" id="KW-1185">Reference proteome</keyword>
<evidence type="ECO:0000313" key="4">
    <source>
        <dbReference type="Proteomes" id="UP000187941"/>
    </source>
</evidence>
<dbReference type="STRING" id="1178516.AWR27_16150"/>
<dbReference type="Pfam" id="PF00144">
    <property type="entry name" value="Beta-lactamase"/>
    <property type="match status" value="1"/>
</dbReference>
<dbReference type="SUPFAM" id="SSF56601">
    <property type="entry name" value="beta-lactamase/transpeptidase-like"/>
    <property type="match status" value="1"/>
</dbReference>
<dbReference type="PANTHER" id="PTHR43283:SF11">
    <property type="entry name" value="BETA-LACTAMASE-RELATED DOMAIN-CONTAINING PROTEIN"/>
    <property type="match status" value="1"/>
</dbReference>
<gene>
    <name evidence="3" type="ORF">AWR27_16150</name>
</gene>
<dbReference type="KEGG" id="smon:AWR27_16150"/>
<feature type="domain" description="Beta-lactamase-related" evidence="2">
    <location>
        <begin position="31"/>
        <end position="337"/>
    </location>
</feature>
<proteinExistence type="predicted"/>